<feature type="domain" description="NACHT N-terminal Helical" evidence="1">
    <location>
        <begin position="2"/>
        <end position="210"/>
    </location>
</feature>
<dbReference type="InterPro" id="IPR054567">
    <property type="entry name" value="NNH7"/>
</dbReference>
<dbReference type="AlphaFoldDB" id="A0A7Z0EJ74"/>
<dbReference type="EMBL" id="JACCFS010000001">
    <property type="protein sequence ID" value="NYJ33095.1"/>
    <property type="molecule type" value="Genomic_DNA"/>
</dbReference>
<dbReference type="Pfam" id="PF22738">
    <property type="entry name" value="NNH7"/>
    <property type="match status" value="1"/>
</dbReference>
<protein>
    <recommendedName>
        <fullName evidence="1">NACHT N-terminal Helical domain-containing protein</fullName>
    </recommendedName>
</protein>
<reference evidence="2 3" key="1">
    <citation type="submission" date="2020-07" db="EMBL/GenBank/DDBJ databases">
        <title>Sequencing the genomes of 1000 actinobacteria strains.</title>
        <authorList>
            <person name="Klenk H.-P."/>
        </authorList>
    </citation>
    <scope>NUCLEOTIDE SEQUENCE [LARGE SCALE GENOMIC DNA]</scope>
    <source>
        <strain evidence="2 3">DSM 44442</strain>
    </source>
</reference>
<dbReference type="Proteomes" id="UP000572051">
    <property type="component" value="Unassembled WGS sequence"/>
</dbReference>
<accession>A0A7Z0EJ74</accession>
<dbReference type="SUPFAM" id="SSF52540">
    <property type="entry name" value="P-loop containing nucleoside triphosphate hydrolases"/>
    <property type="match status" value="1"/>
</dbReference>
<keyword evidence="3" id="KW-1185">Reference proteome</keyword>
<evidence type="ECO:0000313" key="2">
    <source>
        <dbReference type="EMBL" id="NYJ33095.1"/>
    </source>
</evidence>
<comment type="caution">
    <text evidence="2">The sequence shown here is derived from an EMBL/GenBank/DDBJ whole genome shotgun (WGS) entry which is preliminary data.</text>
</comment>
<sequence length="1077" mass="119325">MAKQLTYADALKTLGGNDSEVLNLAEKLADGGLGLVGVPDLFGARGALVSKGRQALEGMASKLKGESRQTRTAKIQAAHHILVLVAFFEAVEESLAAMDAPFTLADLEFTREEQVRLLDHVLTHSGALPVPSLGSAWAPRFFSDFLFRYFTDVLLGLAVAEEHGITSATHPLLEGLREVVPDQAARRYQETYRQLAAEIPEFGMWVHLDEHEHTRRAVGTGLTELKRALEEIGSRREVAGRRRELAAGYRAVLRQPVLRSDDAPAGLVLPPLEDAYVPPRGRAGYAVRSGTPSAEEWWEALPVDDDLQGAVAAHLVHPVATEVPTVILGHPGAGKSKFTEMLAARLPAADFLPIRVELRSVPPNAPIHVQIEEGLTAALHTRVSWRELVESADGALPVVILDGFDELLQATGVDRSDYLERVQEFQRQQEAMDQPVAVIVTSRTVVADRARFPDGSMVMRLEPFDDVHIERMLAVWNRANAHAFAAAGLEPLTARDLAPYRELAEQPLLLLMLLIYDAEDNALRRASETLSHADLYERLLTMFARREVDKHRSGLGRDDFDAAVEDELRRLEVAALAMFNRRKQSVSADELDEDLDVLMPDAAVRPEDADLHGRIAPAHQVLGRFFFVHESRAQEVDGAASVFEFLHATFGEFLVARAVLAALDVVEESRPRPSRRRGRGRVTRPDDGELYALSSFASYAGRQKVVEFLDELLRRRLEENPGIGVDYASLLNELFREAPFPAANRSLTDYEPVRLPYTRREATYTSNLLLLLCLVRSEPVDARELFPGASEPHQELQHVTSMWRTLPGSEWFSIVSTLRVRHLNGWEDDGPVTVIEREDGSPVDIGECLGFEIRANHEATPSLTDPYGITVPYETTTSRLLRSMAMRVNGTAARFTLGMLPYLRHVSTDLATWYLDQDSRSAWIELHEILKLRLEPVTADPDGRLDTYGRLLGQPSLGRIELLVLRQAAEDLPMLSPERRADLVGTVHSFVRGLESAVVGSALGLDAVLPVLEALRKYDRDLPTHRVLTLAAENTAHAALPGTDPFAIAPPTGRLPYNSAGYYGDDGRLDVRSRPRP</sequence>
<dbReference type="RefSeq" id="WP_246406062.1">
    <property type="nucleotide sequence ID" value="NZ_JACCFS010000001.1"/>
</dbReference>
<dbReference type="Gene3D" id="3.40.50.300">
    <property type="entry name" value="P-loop containing nucleotide triphosphate hydrolases"/>
    <property type="match status" value="1"/>
</dbReference>
<evidence type="ECO:0000313" key="3">
    <source>
        <dbReference type="Proteomes" id="UP000572051"/>
    </source>
</evidence>
<proteinExistence type="predicted"/>
<dbReference type="InterPro" id="IPR027417">
    <property type="entry name" value="P-loop_NTPase"/>
</dbReference>
<gene>
    <name evidence="2" type="ORF">HNR10_000976</name>
</gene>
<name>A0A7Z0EJ74_9ACTN</name>
<evidence type="ECO:0000259" key="1">
    <source>
        <dbReference type="Pfam" id="PF22738"/>
    </source>
</evidence>
<organism evidence="2 3">
    <name type="scientific">Nocardiopsis aegyptia</name>
    <dbReference type="NCBI Taxonomy" id="220378"/>
    <lineage>
        <taxon>Bacteria</taxon>
        <taxon>Bacillati</taxon>
        <taxon>Actinomycetota</taxon>
        <taxon>Actinomycetes</taxon>
        <taxon>Streptosporangiales</taxon>
        <taxon>Nocardiopsidaceae</taxon>
        <taxon>Nocardiopsis</taxon>
    </lineage>
</organism>